<dbReference type="SUPFAM" id="SSF53383">
    <property type="entry name" value="PLP-dependent transferases"/>
    <property type="match status" value="1"/>
</dbReference>
<dbReference type="Proteomes" id="UP000886847">
    <property type="component" value="Unassembled WGS sequence"/>
</dbReference>
<reference evidence="10" key="2">
    <citation type="submission" date="2021-04" db="EMBL/GenBank/DDBJ databases">
        <authorList>
            <person name="Gilroy R."/>
        </authorList>
    </citation>
    <scope>NUCLEOTIDE SEQUENCE</scope>
    <source>
        <strain evidence="10">2189</strain>
    </source>
</reference>
<evidence type="ECO:0000256" key="1">
    <source>
        <dbReference type="ARBA" id="ARBA00001933"/>
    </source>
</evidence>
<dbReference type="AlphaFoldDB" id="A0A9D2ATH7"/>
<accession>A0A9D2ATH7</accession>
<organism evidence="10 11">
    <name type="scientific">Candidatus Borkfalkia faecavium</name>
    <dbReference type="NCBI Taxonomy" id="2838508"/>
    <lineage>
        <taxon>Bacteria</taxon>
        <taxon>Bacillati</taxon>
        <taxon>Bacillota</taxon>
        <taxon>Clostridia</taxon>
        <taxon>Christensenellales</taxon>
        <taxon>Christensenellaceae</taxon>
        <taxon>Candidatus Borkfalkia</taxon>
    </lineage>
</organism>
<evidence type="ECO:0000256" key="5">
    <source>
        <dbReference type="ARBA" id="ARBA00022898"/>
    </source>
</evidence>
<feature type="domain" description="Aminotransferase class V" evidence="9">
    <location>
        <begin position="2"/>
        <end position="359"/>
    </location>
</feature>
<dbReference type="Gene3D" id="3.90.1150.10">
    <property type="entry name" value="Aspartate Aminotransferase, domain 1"/>
    <property type="match status" value="1"/>
</dbReference>
<dbReference type="PANTHER" id="PTHR11601:SF34">
    <property type="entry name" value="CYSTEINE DESULFURASE"/>
    <property type="match status" value="1"/>
</dbReference>
<evidence type="ECO:0000256" key="4">
    <source>
        <dbReference type="ARBA" id="ARBA00022723"/>
    </source>
</evidence>
<evidence type="ECO:0000259" key="9">
    <source>
        <dbReference type="Pfam" id="PF00266"/>
    </source>
</evidence>
<keyword evidence="7" id="KW-0411">Iron-sulfur</keyword>
<comment type="similarity">
    <text evidence="2">Belongs to the class-V pyridoxal-phosphate-dependent aminotransferase family. NifS/IscS subfamily.</text>
</comment>
<evidence type="ECO:0000313" key="11">
    <source>
        <dbReference type="Proteomes" id="UP000886847"/>
    </source>
</evidence>
<gene>
    <name evidence="10" type="ORF">H9851_00335</name>
</gene>
<dbReference type="GO" id="GO:0031071">
    <property type="term" value="F:cysteine desulfurase activity"/>
    <property type="evidence" value="ECO:0007669"/>
    <property type="project" value="UniProtKB-EC"/>
</dbReference>
<proteinExistence type="inferred from homology"/>
<evidence type="ECO:0000256" key="6">
    <source>
        <dbReference type="ARBA" id="ARBA00023004"/>
    </source>
</evidence>
<protein>
    <submittedName>
        <fullName evidence="10">Cysteine desulfurase</fullName>
    </submittedName>
</protein>
<evidence type="ECO:0000256" key="7">
    <source>
        <dbReference type="ARBA" id="ARBA00023014"/>
    </source>
</evidence>
<comment type="cofactor">
    <cofactor evidence="1">
        <name>pyridoxal 5'-phosphate</name>
        <dbReference type="ChEBI" id="CHEBI:597326"/>
    </cofactor>
</comment>
<sequence>MIYLDHAATTPVDGRVLREMLPYFAENFGNADSLHAYGRRGVAAADAARDEIASLLGAKPQEIYFTSGGTEADNWALLGAARANAARGKRVLVFSAEHHAVLAAAGALRAEGFAVEEIPSTAEGAADLNALEELLRRPACLVAVMAANNETGVLQPTAEVSRLCRAHGALYFCDAVQAAGSEKLDVNVPHADLLSISAHKFYGPKGAGALYIRTGTRMQPLIAGGHQERGLRGGTTNVPAVVGMAAALRYAAAEREQNNAKVRALRDAFIARILASVAGAQLNGRGERLPGIANFSFEGIAGAAMLQRLDLAGVAASVGAACSSGSAQPSHVLLAMGLSPERAAGGVRFSFGKDNTEADAAAAAEEVIRAAKDLRKS</sequence>
<dbReference type="Gene3D" id="1.10.260.50">
    <property type="match status" value="1"/>
</dbReference>
<dbReference type="Pfam" id="PF00266">
    <property type="entry name" value="Aminotran_5"/>
    <property type="match status" value="1"/>
</dbReference>
<keyword evidence="6" id="KW-0408">Iron</keyword>
<evidence type="ECO:0000256" key="3">
    <source>
        <dbReference type="ARBA" id="ARBA00022679"/>
    </source>
</evidence>
<dbReference type="Gene3D" id="3.40.640.10">
    <property type="entry name" value="Type I PLP-dependent aspartate aminotransferase-like (Major domain)"/>
    <property type="match status" value="1"/>
</dbReference>
<dbReference type="InterPro" id="IPR016454">
    <property type="entry name" value="Cysteine_dSase"/>
</dbReference>
<dbReference type="PIRSF" id="PIRSF005572">
    <property type="entry name" value="NifS"/>
    <property type="match status" value="1"/>
</dbReference>
<evidence type="ECO:0000256" key="2">
    <source>
        <dbReference type="ARBA" id="ARBA00006490"/>
    </source>
</evidence>
<dbReference type="GO" id="GO:0046872">
    <property type="term" value="F:metal ion binding"/>
    <property type="evidence" value="ECO:0007669"/>
    <property type="project" value="UniProtKB-KW"/>
</dbReference>
<keyword evidence="3" id="KW-0808">Transferase</keyword>
<evidence type="ECO:0000256" key="8">
    <source>
        <dbReference type="ARBA" id="ARBA00050776"/>
    </source>
</evidence>
<comment type="catalytic activity">
    <reaction evidence="8">
        <text>(sulfur carrier)-H + L-cysteine = (sulfur carrier)-SH + L-alanine</text>
        <dbReference type="Rhea" id="RHEA:43892"/>
        <dbReference type="Rhea" id="RHEA-COMP:14737"/>
        <dbReference type="Rhea" id="RHEA-COMP:14739"/>
        <dbReference type="ChEBI" id="CHEBI:29917"/>
        <dbReference type="ChEBI" id="CHEBI:35235"/>
        <dbReference type="ChEBI" id="CHEBI:57972"/>
        <dbReference type="ChEBI" id="CHEBI:64428"/>
        <dbReference type="EC" id="2.8.1.7"/>
    </reaction>
</comment>
<dbReference type="GO" id="GO:0051536">
    <property type="term" value="F:iron-sulfur cluster binding"/>
    <property type="evidence" value="ECO:0007669"/>
    <property type="project" value="UniProtKB-KW"/>
</dbReference>
<name>A0A9D2ATH7_9FIRM</name>
<dbReference type="InterPro" id="IPR015421">
    <property type="entry name" value="PyrdxlP-dep_Trfase_major"/>
</dbReference>
<keyword evidence="4" id="KW-0479">Metal-binding</keyword>
<dbReference type="InterPro" id="IPR000192">
    <property type="entry name" value="Aminotrans_V_dom"/>
</dbReference>
<dbReference type="InterPro" id="IPR015422">
    <property type="entry name" value="PyrdxlP-dep_Trfase_small"/>
</dbReference>
<keyword evidence="5" id="KW-0663">Pyridoxal phosphate</keyword>
<dbReference type="InterPro" id="IPR015424">
    <property type="entry name" value="PyrdxlP-dep_Trfase"/>
</dbReference>
<dbReference type="EMBL" id="DXEW01000003">
    <property type="protein sequence ID" value="HIX49717.1"/>
    <property type="molecule type" value="Genomic_DNA"/>
</dbReference>
<comment type="caution">
    <text evidence="10">The sequence shown here is derived from an EMBL/GenBank/DDBJ whole genome shotgun (WGS) entry which is preliminary data.</text>
</comment>
<evidence type="ECO:0000313" key="10">
    <source>
        <dbReference type="EMBL" id="HIX49717.1"/>
    </source>
</evidence>
<dbReference type="PANTHER" id="PTHR11601">
    <property type="entry name" value="CYSTEINE DESULFURYLASE FAMILY MEMBER"/>
    <property type="match status" value="1"/>
</dbReference>
<reference evidence="10" key="1">
    <citation type="journal article" date="2021" name="PeerJ">
        <title>Extensive microbial diversity within the chicken gut microbiome revealed by metagenomics and culture.</title>
        <authorList>
            <person name="Gilroy R."/>
            <person name="Ravi A."/>
            <person name="Getino M."/>
            <person name="Pursley I."/>
            <person name="Horton D.L."/>
            <person name="Alikhan N.F."/>
            <person name="Baker D."/>
            <person name="Gharbi K."/>
            <person name="Hall N."/>
            <person name="Watson M."/>
            <person name="Adriaenssens E.M."/>
            <person name="Foster-Nyarko E."/>
            <person name="Jarju S."/>
            <person name="Secka A."/>
            <person name="Antonio M."/>
            <person name="Oren A."/>
            <person name="Chaudhuri R.R."/>
            <person name="La Ragione R."/>
            <person name="Hildebrand F."/>
            <person name="Pallen M.J."/>
        </authorList>
    </citation>
    <scope>NUCLEOTIDE SEQUENCE</scope>
    <source>
        <strain evidence="10">2189</strain>
    </source>
</reference>